<dbReference type="Proteomes" id="UP000499080">
    <property type="component" value="Unassembled WGS sequence"/>
</dbReference>
<proteinExistence type="predicted"/>
<sequence>MSLVCRKWSDGYGSPSMRKTFRFSLTESQLLMDSCPVMKFVRKYSSMFRHIEIHYLMTFKEHLMYTWCRHLIVLLQMLSSNSQLISVKFQDLVYCFESIDTQTYDDIFRAISNFLGSQHNLKRAEIYKCFFGYQEGVKIFKNLTENRRESLTHLVLRKFVRYEAKDKEQKSTVA</sequence>
<accession>A0A4Y2RQL4</accession>
<dbReference type="EMBL" id="BGPR01017747">
    <property type="protein sequence ID" value="GBN77185.1"/>
    <property type="molecule type" value="Genomic_DNA"/>
</dbReference>
<organism evidence="1 2">
    <name type="scientific">Araneus ventricosus</name>
    <name type="common">Orbweaver spider</name>
    <name type="synonym">Epeira ventricosa</name>
    <dbReference type="NCBI Taxonomy" id="182803"/>
    <lineage>
        <taxon>Eukaryota</taxon>
        <taxon>Metazoa</taxon>
        <taxon>Ecdysozoa</taxon>
        <taxon>Arthropoda</taxon>
        <taxon>Chelicerata</taxon>
        <taxon>Arachnida</taxon>
        <taxon>Araneae</taxon>
        <taxon>Araneomorphae</taxon>
        <taxon>Entelegynae</taxon>
        <taxon>Araneoidea</taxon>
        <taxon>Araneidae</taxon>
        <taxon>Araneus</taxon>
    </lineage>
</organism>
<dbReference type="OrthoDB" id="6409609at2759"/>
<name>A0A4Y2RQL4_ARAVE</name>
<reference evidence="1 2" key="1">
    <citation type="journal article" date="2019" name="Sci. Rep.">
        <title>Orb-weaving spider Araneus ventricosus genome elucidates the spidroin gene catalogue.</title>
        <authorList>
            <person name="Kono N."/>
            <person name="Nakamura H."/>
            <person name="Ohtoshi R."/>
            <person name="Moran D.A.P."/>
            <person name="Shinohara A."/>
            <person name="Yoshida Y."/>
            <person name="Fujiwara M."/>
            <person name="Mori M."/>
            <person name="Tomita M."/>
            <person name="Arakawa K."/>
        </authorList>
    </citation>
    <scope>NUCLEOTIDE SEQUENCE [LARGE SCALE GENOMIC DNA]</scope>
</reference>
<keyword evidence="2" id="KW-1185">Reference proteome</keyword>
<evidence type="ECO:0000313" key="1">
    <source>
        <dbReference type="EMBL" id="GBN77185.1"/>
    </source>
</evidence>
<evidence type="ECO:0000313" key="2">
    <source>
        <dbReference type="Proteomes" id="UP000499080"/>
    </source>
</evidence>
<protein>
    <submittedName>
        <fullName evidence="1">Uncharacterized protein</fullName>
    </submittedName>
</protein>
<comment type="caution">
    <text evidence="1">The sequence shown here is derived from an EMBL/GenBank/DDBJ whole genome shotgun (WGS) entry which is preliminary data.</text>
</comment>
<gene>
    <name evidence="1" type="ORF">AVEN_157049_1</name>
</gene>
<dbReference type="AlphaFoldDB" id="A0A4Y2RQL4"/>